<gene>
    <name evidence="3" type="ORF">LPC04_08010</name>
</gene>
<evidence type="ECO:0000259" key="2">
    <source>
        <dbReference type="Pfam" id="PF00561"/>
    </source>
</evidence>
<evidence type="ECO:0000313" key="3">
    <source>
        <dbReference type="EMBL" id="MCK9685651.1"/>
    </source>
</evidence>
<keyword evidence="3" id="KW-0378">Hydrolase</keyword>
<dbReference type="Pfam" id="PF00561">
    <property type="entry name" value="Abhydrolase_1"/>
    <property type="match status" value="1"/>
</dbReference>
<keyword evidence="4" id="KW-1185">Reference proteome</keyword>
<dbReference type="InterPro" id="IPR000639">
    <property type="entry name" value="Epox_hydrolase-like"/>
</dbReference>
<dbReference type="GO" id="GO:0016787">
    <property type="term" value="F:hydrolase activity"/>
    <property type="evidence" value="ECO:0007669"/>
    <property type="project" value="UniProtKB-KW"/>
</dbReference>
<feature type="domain" description="AB hydrolase-1" evidence="2">
    <location>
        <begin position="38"/>
        <end position="271"/>
    </location>
</feature>
<dbReference type="InterPro" id="IPR029058">
    <property type="entry name" value="AB_hydrolase_fold"/>
</dbReference>
<accession>A0A9X2BZR4</accession>
<dbReference type="RefSeq" id="WP_275681648.1">
    <property type="nucleotide sequence ID" value="NZ_JAJLJH010000001.1"/>
</dbReference>
<comment type="caution">
    <text evidence="3">The sequence shown here is derived from an EMBL/GenBank/DDBJ whole genome shotgun (WGS) entry which is preliminary data.</text>
</comment>
<evidence type="ECO:0000256" key="1">
    <source>
        <dbReference type="SAM" id="MobiDB-lite"/>
    </source>
</evidence>
<dbReference type="InterPro" id="IPR050228">
    <property type="entry name" value="Carboxylesterase_BioH"/>
</dbReference>
<reference evidence="3" key="1">
    <citation type="submission" date="2021-11" db="EMBL/GenBank/DDBJ databases">
        <title>BS-T2-15 a new species belonging to the Comamonadaceae family isolated from the soil of a French oak forest.</title>
        <authorList>
            <person name="Mieszkin S."/>
            <person name="Alain K."/>
        </authorList>
    </citation>
    <scope>NUCLEOTIDE SEQUENCE</scope>
    <source>
        <strain evidence="3">BS-T2-15</strain>
    </source>
</reference>
<organism evidence="3 4">
    <name type="scientific">Scleromatobacter humisilvae</name>
    <dbReference type="NCBI Taxonomy" id="2897159"/>
    <lineage>
        <taxon>Bacteria</taxon>
        <taxon>Pseudomonadati</taxon>
        <taxon>Pseudomonadota</taxon>
        <taxon>Betaproteobacteria</taxon>
        <taxon>Burkholderiales</taxon>
        <taxon>Sphaerotilaceae</taxon>
        <taxon>Scleromatobacter</taxon>
    </lineage>
</organism>
<dbReference type="PANTHER" id="PTHR43194">
    <property type="entry name" value="HYDROLASE ALPHA/BETA FOLD FAMILY"/>
    <property type="match status" value="1"/>
</dbReference>
<dbReference type="EMBL" id="JAJLJH010000001">
    <property type="protein sequence ID" value="MCK9685651.1"/>
    <property type="molecule type" value="Genomic_DNA"/>
</dbReference>
<protein>
    <submittedName>
        <fullName evidence="3">Alpha/beta hydrolase</fullName>
    </submittedName>
</protein>
<feature type="region of interest" description="Disordered" evidence="1">
    <location>
        <begin position="292"/>
        <end position="313"/>
    </location>
</feature>
<dbReference type="AlphaFoldDB" id="A0A9X2BZR4"/>
<name>A0A9X2BZR4_9BURK</name>
<dbReference type="Proteomes" id="UP001139353">
    <property type="component" value="Unassembled WGS sequence"/>
</dbReference>
<dbReference type="PRINTS" id="PR00111">
    <property type="entry name" value="ABHYDROLASE"/>
</dbReference>
<proteinExistence type="predicted"/>
<evidence type="ECO:0000313" key="4">
    <source>
        <dbReference type="Proteomes" id="UP001139353"/>
    </source>
</evidence>
<dbReference type="Gene3D" id="3.40.50.1820">
    <property type="entry name" value="alpha/beta hydrolase"/>
    <property type="match status" value="1"/>
</dbReference>
<dbReference type="PANTHER" id="PTHR43194:SF2">
    <property type="entry name" value="PEROXISOMAL MEMBRANE PROTEIN LPX1"/>
    <property type="match status" value="1"/>
</dbReference>
<dbReference type="InterPro" id="IPR000073">
    <property type="entry name" value="AB_hydrolase_1"/>
</dbReference>
<sequence>MADSQHHEPAAAESLQACRLEGFGLSLGADVGGDPGAPVVVLLPGAGQTRRAWRSAARALVEQGYRVLSIDLRGHGESDWAPDGNYTINAFVADLDLVTAGLARPVVLVGASLGGIAALILAAAHPERIAGLVLVDVVPRMEPEGLARIRAFMTGHANGFASVQEASDAVATYLPHRRRPTSTRGIERSLRRGADGRWYWHWDPAFHSGSDQRSKGGMFERMAACAAQLTTPTLLVSGRSSEVVGREGARDLLRLIPHARWIDVEGASHMVAGDRNDAFVAAIEPFLAETLDDSRGDRGSRTDESNRGVDIDD</sequence>
<dbReference type="PRINTS" id="PR00412">
    <property type="entry name" value="EPOXHYDRLASE"/>
</dbReference>
<dbReference type="SUPFAM" id="SSF53474">
    <property type="entry name" value="alpha/beta-Hydrolases"/>
    <property type="match status" value="1"/>
</dbReference>